<keyword evidence="10 13" id="KW-0408">Iron</keyword>
<feature type="transmembrane region" description="Helical" evidence="15">
    <location>
        <begin position="12"/>
        <end position="29"/>
    </location>
</feature>
<dbReference type="Gene3D" id="1.10.630.10">
    <property type="entry name" value="Cytochrome P450"/>
    <property type="match status" value="1"/>
</dbReference>
<dbReference type="SUPFAM" id="SSF48264">
    <property type="entry name" value="Cytochrome P450"/>
    <property type="match status" value="1"/>
</dbReference>
<dbReference type="InterPro" id="IPR036396">
    <property type="entry name" value="Cyt_P450_sf"/>
</dbReference>
<dbReference type="PANTHER" id="PTHR24292:SF54">
    <property type="entry name" value="CYP9F3-RELATED"/>
    <property type="match status" value="1"/>
</dbReference>
<keyword evidence="6 13" id="KW-0479">Metal-binding</keyword>
<protein>
    <submittedName>
        <fullName evidence="16">Cytochrome P450</fullName>
    </submittedName>
</protein>
<evidence type="ECO:0000256" key="6">
    <source>
        <dbReference type="ARBA" id="ARBA00022723"/>
    </source>
</evidence>
<evidence type="ECO:0000256" key="14">
    <source>
        <dbReference type="RuleBase" id="RU000461"/>
    </source>
</evidence>
<dbReference type="FunFam" id="1.10.630.10:FF:000042">
    <property type="entry name" value="Cytochrome P450"/>
    <property type="match status" value="1"/>
</dbReference>
<proteinExistence type="evidence at transcript level"/>
<evidence type="ECO:0000256" key="11">
    <source>
        <dbReference type="ARBA" id="ARBA00023033"/>
    </source>
</evidence>
<feature type="binding site" description="axial binding residue" evidence="13">
    <location>
        <position position="458"/>
    </location>
    <ligand>
        <name>heme</name>
        <dbReference type="ChEBI" id="CHEBI:30413"/>
    </ligand>
    <ligandPart>
        <name>Fe</name>
        <dbReference type="ChEBI" id="CHEBI:18248"/>
    </ligandPart>
</feature>
<evidence type="ECO:0000256" key="2">
    <source>
        <dbReference type="ARBA" id="ARBA00004174"/>
    </source>
</evidence>
<gene>
    <name evidence="16" type="primary">CYP6FD2</name>
</gene>
<name>A0A288D269_LOCMI</name>
<keyword evidence="5 13" id="KW-0349">Heme</keyword>
<evidence type="ECO:0000256" key="10">
    <source>
        <dbReference type="ARBA" id="ARBA00023004"/>
    </source>
</evidence>
<keyword evidence="9 14" id="KW-0560">Oxidoreductase</keyword>
<dbReference type="GO" id="GO:0020037">
    <property type="term" value="F:heme binding"/>
    <property type="evidence" value="ECO:0007669"/>
    <property type="project" value="InterPro"/>
</dbReference>
<evidence type="ECO:0000256" key="12">
    <source>
        <dbReference type="ARBA" id="ARBA00023136"/>
    </source>
</evidence>
<dbReference type="GO" id="GO:0005506">
    <property type="term" value="F:iron ion binding"/>
    <property type="evidence" value="ECO:0007669"/>
    <property type="project" value="InterPro"/>
</dbReference>
<dbReference type="InterPro" id="IPR050476">
    <property type="entry name" value="Insect_CytP450_Detox"/>
</dbReference>
<keyword evidence="15" id="KW-0812">Transmembrane</keyword>
<dbReference type="AlphaFoldDB" id="A0A288D269"/>
<dbReference type="InterPro" id="IPR017972">
    <property type="entry name" value="Cyt_P450_CS"/>
</dbReference>
<dbReference type="PANTHER" id="PTHR24292">
    <property type="entry name" value="CYTOCHROME P450"/>
    <property type="match status" value="1"/>
</dbReference>
<dbReference type="PROSITE" id="PS00086">
    <property type="entry name" value="CYTOCHROME_P450"/>
    <property type="match status" value="1"/>
</dbReference>
<evidence type="ECO:0000256" key="13">
    <source>
        <dbReference type="PIRSR" id="PIRSR602401-1"/>
    </source>
</evidence>
<comment type="similarity">
    <text evidence="4 14">Belongs to the cytochrome P450 family.</text>
</comment>
<keyword evidence="8" id="KW-0492">Microsome</keyword>
<dbReference type="CDD" id="cd11056">
    <property type="entry name" value="CYP6-like"/>
    <property type="match status" value="1"/>
</dbReference>
<keyword evidence="15" id="KW-1133">Transmembrane helix</keyword>
<evidence type="ECO:0000256" key="1">
    <source>
        <dbReference type="ARBA" id="ARBA00001971"/>
    </source>
</evidence>
<evidence type="ECO:0000256" key="5">
    <source>
        <dbReference type="ARBA" id="ARBA00022617"/>
    </source>
</evidence>
<organism evidence="16">
    <name type="scientific">Locusta migratoria manilensis</name>
    <name type="common">Oriental migratory locust</name>
    <dbReference type="NCBI Taxonomy" id="229990"/>
    <lineage>
        <taxon>Eukaryota</taxon>
        <taxon>Metazoa</taxon>
        <taxon>Ecdysozoa</taxon>
        <taxon>Arthropoda</taxon>
        <taxon>Hexapoda</taxon>
        <taxon>Insecta</taxon>
        <taxon>Pterygota</taxon>
        <taxon>Neoptera</taxon>
        <taxon>Polyneoptera</taxon>
        <taxon>Orthoptera</taxon>
        <taxon>Caelifera</taxon>
        <taxon>Acrididea</taxon>
        <taxon>Acridomorpha</taxon>
        <taxon>Acridoidea</taxon>
        <taxon>Acrididae</taxon>
        <taxon>Oedipodinae</taxon>
        <taxon>Locusta</taxon>
    </lineage>
</organism>
<dbReference type="PRINTS" id="PR00463">
    <property type="entry name" value="EP450I"/>
</dbReference>
<evidence type="ECO:0000256" key="9">
    <source>
        <dbReference type="ARBA" id="ARBA00023002"/>
    </source>
</evidence>
<evidence type="ECO:0000313" key="16">
    <source>
        <dbReference type="EMBL" id="AFR43483.1"/>
    </source>
</evidence>
<evidence type="ECO:0000256" key="15">
    <source>
        <dbReference type="SAM" id="Phobius"/>
    </source>
</evidence>
<evidence type="ECO:0000256" key="8">
    <source>
        <dbReference type="ARBA" id="ARBA00022848"/>
    </source>
</evidence>
<comment type="cofactor">
    <cofactor evidence="1 13">
        <name>heme</name>
        <dbReference type="ChEBI" id="CHEBI:30413"/>
    </cofactor>
</comment>
<dbReference type="InterPro" id="IPR001128">
    <property type="entry name" value="Cyt_P450"/>
</dbReference>
<evidence type="ECO:0000256" key="3">
    <source>
        <dbReference type="ARBA" id="ARBA00004406"/>
    </source>
</evidence>
<evidence type="ECO:0000256" key="7">
    <source>
        <dbReference type="ARBA" id="ARBA00022824"/>
    </source>
</evidence>
<reference evidence="16" key="1">
    <citation type="submission" date="2011-10" db="EMBL/GenBank/DDBJ databases">
        <title>Molecular Characterization of Cytochrome P450s in Oriental Migratory Locust, Locusta migratoria manilensis (Meyen).</title>
        <authorList>
            <person name="Guo Y."/>
            <person name="Ma E."/>
            <person name="Zhang J."/>
            <person name="Zhu K."/>
        </authorList>
    </citation>
    <scope>NUCLEOTIDE SEQUENCE</scope>
</reference>
<keyword evidence="12 15" id="KW-0472">Membrane</keyword>
<dbReference type="PRINTS" id="PR00385">
    <property type="entry name" value="P450"/>
</dbReference>
<dbReference type="EMBL" id="JN984152">
    <property type="protein sequence ID" value="AFR43483.1"/>
    <property type="molecule type" value="mRNA"/>
</dbReference>
<dbReference type="Pfam" id="PF00067">
    <property type="entry name" value="p450"/>
    <property type="match status" value="1"/>
</dbReference>
<dbReference type="GO" id="GO:0005789">
    <property type="term" value="C:endoplasmic reticulum membrane"/>
    <property type="evidence" value="ECO:0007669"/>
    <property type="project" value="UniProtKB-SubCell"/>
</dbReference>
<keyword evidence="11 14" id="KW-0503">Monooxygenase</keyword>
<sequence>MGVYLDGLLTELVAAVSVVLLAVYVRFRWGYQYWKKKGVSYAEPSFPFGNMGPSILGLKSYGKFLREVYEKAKGKRFIGLYSILRPVLLIRDPEFIRRILIKDFSSFHERGVFLDDEEPLNRQLFFLPSPEWRPRRVKLTPAFTSGKLKGMFQTIQECGRQLSEAAQTCAGRGEPVEVRELVARYSTDVIVSVGFGVESDCQRNPDAVFRNWGRRVFTSDLKASFGFRLNFISPQLADFFRIKGGFTEVSSFFRKMIADNVEYREKNNVTKRDFIDLLMQLKNKGFVEGDKLENEQDVGKSYFTLEDLAADSFGFFIAGFETSSTTISSSLYELALHEDIQSKLQQEIDDVLNRHGGNITYDAIAEMTYLEKVLAETLRKYPPLPFLNRECTEPYTIPDSDVVLEKGTGIVISLFGLHYDPEHFPDPERFDPKRFSEEEKANRHPYVYLPFGDGLHACIGMRLGLLQSRVGLVNILSKCSVRPTEKTTRDISYNNRTILLLPTKGIELKFVKRI</sequence>
<evidence type="ECO:0000256" key="4">
    <source>
        <dbReference type="ARBA" id="ARBA00010617"/>
    </source>
</evidence>
<dbReference type="GO" id="GO:0004497">
    <property type="term" value="F:monooxygenase activity"/>
    <property type="evidence" value="ECO:0007669"/>
    <property type="project" value="UniProtKB-KW"/>
</dbReference>
<comment type="subcellular location">
    <subcellularLocation>
        <location evidence="3">Endoplasmic reticulum membrane</location>
        <topology evidence="3">Peripheral membrane protein</topology>
    </subcellularLocation>
    <subcellularLocation>
        <location evidence="2">Microsome membrane</location>
        <topology evidence="2">Peripheral membrane protein</topology>
    </subcellularLocation>
</comment>
<accession>A0A288D269</accession>
<dbReference type="GO" id="GO:0016705">
    <property type="term" value="F:oxidoreductase activity, acting on paired donors, with incorporation or reduction of molecular oxygen"/>
    <property type="evidence" value="ECO:0007669"/>
    <property type="project" value="InterPro"/>
</dbReference>
<keyword evidence="7" id="KW-0256">Endoplasmic reticulum</keyword>
<dbReference type="InterPro" id="IPR002401">
    <property type="entry name" value="Cyt_P450_E_grp-I"/>
</dbReference>